<evidence type="ECO:0000256" key="1">
    <source>
        <dbReference type="ARBA" id="ARBA00004370"/>
    </source>
</evidence>
<dbReference type="Gene3D" id="3.40.50.2300">
    <property type="match status" value="2"/>
</dbReference>
<accession>A0AAV4HIF0</accession>
<dbReference type="EMBL" id="BMAT01012700">
    <property type="protein sequence ID" value="GFR97454.1"/>
    <property type="molecule type" value="Genomic_DNA"/>
</dbReference>
<keyword evidence="2" id="KW-0812">Transmembrane</keyword>
<evidence type="ECO:0000256" key="4">
    <source>
        <dbReference type="ARBA" id="ARBA00023136"/>
    </source>
</evidence>
<gene>
    <name evidence="6" type="ORF">ElyMa_006324900</name>
</gene>
<evidence type="ECO:0000313" key="7">
    <source>
        <dbReference type="Proteomes" id="UP000762676"/>
    </source>
</evidence>
<dbReference type="AlphaFoldDB" id="A0AAV4HIF0"/>
<dbReference type="Pfam" id="PF01094">
    <property type="entry name" value="ANF_receptor"/>
    <property type="match status" value="1"/>
</dbReference>
<dbReference type="SUPFAM" id="SSF53822">
    <property type="entry name" value="Periplasmic binding protein-like I"/>
    <property type="match status" value="1"/>
</dbReference>
<proteinExistence type="predicted"/>
<evidence type="ECO:0000259" key="5">
    <source>
        <dbReference type="Pfam" id="PF01094"/>
    </source>
</evidence>
<dbReference type="GO" id="GO:0016020">
    <property type="term" value="C:membrane"/>
    <property type="evidence" value="ECO:0007669"/>
    <property type="project" value="UniProtKB-SubCell"/>
</dbReference>
<keyword evidence="3" id="KW-1133">Transmembrane helix</keyword>
<dbReference type="Proteomes" id="UP000762676">
    <property type="component" value="Unassembled WGS sequence"/>
</dbReference>
<feature type="domain" description="Receptor ligand binding region" evidence="5">
    <location>
        <begin position="3"/>
        <end position="117"/>
    </location>
</feature>
<comment type="subcellular location">
    <subcellularLocation>
        <location evidence="1">Membrane</location>
    </subcellularLocation>
</comment>
<keyword evidence="7" id="KW-1185">Reference proteome</keyword>
<name>A0AAV4HIF0_9GAST</name>
<dbReference type="InterPro" id="IPR001828">
    <property type="entry name" value="ANF_lig-bd_rcpt"/>
</dbReference>
<keyword evidence="6" id="KW-0675">Receptor</keyword>
<comment type="caution">
    <text evidence="6">The sequence shown here is derived from an EMBL/GenBank/DDBJ whole genome shotgun (WGS) entry which is preliminary data.</text>
</comment>
<evidence type="ECO:0000313" key="6">
    <source>
        <dbReference type="EMBL" id="GFR97454.1"/>
    </source>
</evidence>
<evidence type="ECO:0000256" key="2">
    <source>
        <dbReference type="ARBA" id="ARBA00022692"/>
    </source>
</evidence>
<protein>
    <submittedName>
        <fullName evidence="6">Guanylate cyclase receptor-type gcy-1</fullName>
    </submittedName>
</protein>
<keyword evidence="4" id="KW-0472">Membrane</keyword>
<sequence>MLPMSDLASYLDIPIFSWVSNMPELDDKAVKNTLVRAVAAISSLSDILLFFCTKMGWYHLAMISTSDEKSVSMAGFYRSKLKLNEKFYLTRDFNSIDKNVSEEKIRQMFRDIKREARGRLWKHVPREDECN</sequence>
<evidence type="ECO:0000256" key="3">
    <source>
        <dbReference type="ARBA" id="ARBA00022989"/>
    </source>
</evidence>
<organism evidence="6 7">
    <name type="scientific">Elysia marginata</name>
    <dbReference type="NCBI Taxonomy" id="1093978"/>
    <lineage>
        <taxon>Eukaryota</taxon>
        <taxon>Metazoa</taxon>
        <taxon>Spiralia</taxon>
        <taxon>Lophotrochozoa</taxon>
        <taxon>Mollusca</taxon>
        <taxon>Gastropoda</taxon>
        <taxon>Heterobranchia</taxon>
        <taxon>Euthyneura</taxon>
        <taxon>Panpulmonata</taxon>
        <taxon>Sacoglossa</taxon>
        <taxon>Placobranchoidea</taxon>
        <taxon>Plakobranchidae</taxon>
        <taxon>Elysia</taxon>
    </lineage>
</organism>
<reference evidence="6 7" key="1">
    <citation type="journal article" date="2021" name="Elife">
        <title>Chloroplast acquisition without the gene transfer in kleptoplastic sea slugs, Plakobranchus ocellatus.</title>
        <authorList>
            <person name="Maeda T."/>
            <person name="Takahashi S."/>
            <person name="Yoshida T."/>
            <person name="Shimamura S."/>
            <person name="Takaki Y."/>
            <person name="Nagai Y."/>
            <person name="Toyoda A."/>
            <person name="Suzuki Y."/>
            <person name="Arimoto A."/>
            <person name="Ishii H."/>
            <person name="Satoh N."/>
            <person name="Nishiyama T."/>
            <person name="Hasebe M."/>
            <person name="Maruyama T."/>
            <person name="Minagawa J."/>
            <person name="Obokata J."/>
            <person name="Shigenobu S."/>
        </authorList>
    </citation>
    <scope>NUCLEOTIDE SEQUENCE [LARGE SCALE GENOMIC DNA]</scope>
</reference>
<dbReference type="InterPro" id="IPR028082">
    <property type="entry name" value="Peripla_BP_I"/>
</dbReference>